<dbReference type="Pfam" id="PF00856">
    <property type="entry name" value="SET"/>
    <property type="match status" value="1"/>
</dbReference>
<gene>
    <name evidence="6" type="ORF">LRAMOSA08350</name>
</gene>
<reference evidence="6" key="1">
    <citation type="journal article" date="2014" name="Genome Announc.">
        <title>De novo whole-genome sequence and genome annotation of Lichtheimia ramosa.</title>
        <authorList>
            <person name="Linde J."/>
            <person name="Schwartze V."/>
            <person name="Binder U."/>
            <person name="Lass-Florl C."/>
            <person name="Voigt K."/>
            <person name="Horn F."/>
        </authorList>
    </citation>
    <scope>NUCLEOTIDE SEQUENCE</scope>
    <source>
        <strain evidence="6">JMRC FSU:6197</strain>
    </source>
</reference>
<dbReference type="OrthoDB" id="341421at2759"/>
<dbReference type="InterPro" id="IPR050600">
    <property type="entry name" value="SETD3_SETD6_MTase"/>
</dbReference>
<dbReference type="Gene3D" id="3.90.1420.10">
    <property type="entry name" value="Rubisco LSMT, substrate-binding domain"/>
    <property type="match status" value="1"/>
</dbReference>
<dbReference type="PANTHER" id="PTHR13271:SF151">
    <property type="entry name" value="SET DOMAIN-CONTAINING PROTEIN 4"/>
    <property type="match status" value="1"/>
</dbReference>
<dbReference type="InterPro" id="IPR015353">
    <property type="entry name" value="Rubisco_LSMT_subst-bd"/>
</dbReference>
<keyword evidence="1" id="KW-0489">Methyltransferase</keyword>
<accession>A0A077WGL2</accession>
<name>A0A077WGL2_9FUNG</name>
<sequence length="445" mass="51664">MSHPLLHKAPTRCGRTGRRRRRTARSTTMHDHADIIRGRVVKDEPYVKFFDWLRQHDFPKTKMVLAEFPNTGRGMMATSDIQAGEVIVSVPKAFLMCNETLQKVYGQHPLSMHQLLALHLCYLKRDPTSWWKPYVDLLPSHFNTMPVQYPPALAKHLPYYLKEEVAQQASKLESDYANVNRFIKSRQELGSVGYKEYEWAWLCVNTRCIHMSTIDATAKGGNIAMAILLDFLNHSWEAKIESGFNVRTQCFEIRTLTPYRKGEQVFINYGPHDNLAILREYGFVIPDNIYNFVSLDQEVWNLFDEMETVRDARLKKSILEKEGYAGDYSIKKNEISFRLLTALRLLALDGPGFERRLLDWQQVLSGASEMISVDNERRVLIMLKSICERTNQVASHEESLLTTLLTSQQQSMHPFAIRFLRQIWKETFDISKLTIQEIDQKLSEL</sequence>
<organism evidence="6">
    <name type="scientific">Lichtheimia ramosa</name>
    <dbReference type="NCBI Taxonomy" id="688394"/>
    <lineage>
        <taxon>Eukaryota</taxon>
        <taxon>Fungi</taxon>
        <taxon>Fungi incertae sedis</taxon>
        <taxon>Mucoromycota</taxon>
        <taxon>Mucoromycotina</taxon>
        <taxon>Mucoromycetes</taxon>
        <taxon>Mucorales</taxon>
        <taxon>Lichtheimiaceae</taxon>
        <taxon>Lichtheimia</taxon>
    </lineage>
</organism>
<evidence type="ECO:0000313" key="6">
    <source>
        <dbReference type="EMBL" id="CDS05822.1"/>
    </source>
</evidence>
<dbReference type="Gene3D" id="3.90.1410.10">
    <property type="entry name" value="set domain protein methyltransferase, domain 1"/>
    <property type="match status" value="1"/>
</dbReference>
<dbReference type="PANTHER" id="PTHR13271">
    <property type="entry name" value="UNCHARACTERIZED PUTATIVE METHYLTRANSFERASE"/>
    <property type="match status" value="1"/>
</dbReference>
<dbReference type="Pfam" id="PF09273">
    <property type="entry name" value="Rubis-subs-bind"/>
    <property type="match status" value="1"/>
</dbReference>
<dbReference type="InterPro" id="IPR044429">
    <property type="entry name" value="SETD4_SET"/>
</dbReference>
<dbReference type="PROSITE" id="PS50280">
    <property type="entry name" value="SET"/>
    <property type="match status" value="1"/>
</dbReference>
<dbReference type="SUPFAM" id="SSF82199">
    <property type="entry name" value="SET domain"/>
    <property type="match status" value="1"/>
</dbReference>
<dbReference type="SMART" id="SM00317">
    <property type="entry name" value="SET"/>
    <property type="match status" value="1"/>
</dbReference>
<keyword evidence="3" id="KW-0949">S-adenosyl-L-methionine</keyword>
<dbReference type="InterPro" id="IPR036464">
    <property type="entry name" value="Rubisco_LSMT_subst-bd_sf"/>
</dbReference>
<dbReference type="EMBL" id="LK023317">
    <property type="protein sequence ID" value="CDS05822.1"/>
    <property type="molecule type" value="Genomic_DNA"/>
</dbReference>
<dbReference type="CDD" id="cd19177">
    <property type="entry name" value="SET_SETD4"/>
    <property type="match status" value="1"/>
</dbReference>
<protein>
    <recommendedName>
        <fullName evidence="5">SET domain-containing protein</fullName>
    </recommendedName>
</protein>
<proteinExistence type="predicted"/>
<dbReference type="InterPro" id="IPR001214">
    <property type="entry name" value="SET_dom"/>
</dbReference>
<evidence type="ECO:0000256" key="3">
    <source>
        <dbReference type="ARBA" id="ARBA00022691"/>
    </source>
</evidence>
<evidence type="ECO:0000259" key="5">
    <source>
        <dbReference type="PROSITE" id="PS50280"/>
    </source>
</evidence>
<keyword evidence="2" id="KW-0808">Transferase</keyword>
<evidence type="ECO:0000256" key="1">
    <source>
        <dbReference type="ARBA" id="ARBA00022603"/>
    </source>
</evidence>
<feature type="compositionally biased region" description="Basic residues" evidence="4">
    <location>
        <begin position="1"/>
        <end position="24"/>
    </location>
</feature>
<feature type="domain" description="SET" evidence="5">
    <location>
        <begin position="61"/>
        <end position="270"/>
    </location>
</feature>
<dbReference type="GO" id="GO:0016279">
    <property type="term" value="F:protein-lysine N-methyltransferase activity"/>
    <property type="evidence" value="ECO:0007669"/>
    <property type="project" value="InterPro"/>
</dbReference>
<dbReference type="InterPro" id="IPR046341">
    <property type="entry name" value="SET_dom_sf"/>
</dbReference>
<evidence type="ECO:0000256" key="2">
    <source>
        <dbReference type="ARBA" id="ARBA00022679"/>
    </source>
</evidence>
<dbReference type="GO" id="GO:0032259">
    <property type="term" value="P:methylation"/>
    <property type="evidence" value="ECO:0007669"/>
    <property type="project" value="UniProtKB-KW"/>
</dbReference>
<feature type="region of interest" description="Disordered" evidence="4">
    <location>
        <begin position="1"/>
        <end position="29"/>
    </location>
</feature>
<dbReference type="AlphaFoldDB" id="A0A077WGL2"/>
<evidence type="ECO:0000256" key="4">
    <source>
        <dbReference type="SAM" id="MobiDB-lite"/>
    </source>
</evidence>